<dbReference type="Pfam" id="PF07992">
    <property type="entry name" value="Pyr_redox_2"/>
    <property type="match status" value="1"/>
</dbReference>
<dbReference type="Gene3D" id="3.50.50.60">
    <property type="entry name" value="FAD/NAD(P)-binding domain"/>
    <property type="match status" value="2"/>
</dbReference>
<dbReference type="InterPro" id="IPR008255">
    <property type="entry name" value="Pyr_nucl-diS_OxRdtase_2_AS"/>
</dbReference>
<comment type="cofactor">
    <cofactor evidence="7">
        <name>FAD</name>
        <dbReference type="ChEBI" id="CHEBI:57692"/>
    </cofactor>
    <text evidence="7">Binds 1 FAD per subunit.</text>
</comment>
<dbReference type="SUPFAM" id="SSF51905">
    <property type="entry name" value="FAD/NAD(P)-binding domain"/>
    <property type="match status" value="1"/>
</dbReference>
<dbReference type="PATRIC" id="fig|1619107.3.peg.254"/>
<keyword evidence="4" id="KW-1015">Disulfide bond</keyword>
<dbReference type="GO" id="GO:0019430">
    <property type="term" value="P:removal of superoxide radicals"/>
    <property type="evidence" value="ECO:0007669"/>
    <property type="project" value="UniProtKB-UniRule"/>
</dbReference>
<dbReference type="GO" id="GO:0005737">
    <property type="term" value="C:cytoplasm"/>
    <property type="evidence" value="ECO:0007669"/>
    <property type="project" value="InterPro"/>
</dbReference>
<keyword evidence="7" id="KW-0521">NADP</keyword>
<comment type="catalytic activity">
    <reaction evidence="6">
        <text>[thioredoxin]-dithiol + NADP(+) = [thioredoxin]-disulfide + NADPH + H(+)</text>
        <dbReference type="Rhea" id="RHEA:20345"/>
        <dbReference type="Rhea" id="RHEA-COMP:10698"/>
        <dbReference type="Rhea" id="RHEA-COMP:10700"/>
        <dbReference type="ChEBI" id="CHEBI:15378"/>
        <dbReference type="ChEBI" id="CHEBI:29950"/>
        <dbReference type="ChEBI" id="CHEBI:50058"/>
        <dbReference type="ChEBI" id="CHEBI:57783"/>
        <dbReference type="ChEBI" id="CHEBI:58349"/>
        <dbReference type="EC" id="1.8.1.9"/>
    </reaction>
</comment>
<evidence type="ECO:0000256" key="7">
    <source>
        <dbReference type="RuleBase" id="RU003881"/>
    </source>
</evidence>
<dbReference type="AlphaFoldDB" id="A0A0G1PDI7"/>
<evidence type="ECO:0000256" key="3">
    <source>
        <dbReference type="ARBA" id="ARBA00023002"/>
    </source>
</evidence>
<dbReference type="InterPro" id="IPR005982">
    <property type="entry name" value="Thioredox_Rdtase"/>
</dbReference>
<evidence type="ECO:0000259" key="8">
    <source>
        <dbReference type="Pfam" id="PF07992"/>
    </source>
</evidence>
<protein>
    <recommendedName>
        <fullName evidence="6">Thioredoxin reductase</fullName>
        <ecNumber evidence="6">1.8.1.9</ecNumber>
    </recommendedName>
</protein>
<comment type="subunit">
    <text evidence="6">Homodimer.</text>
</comment>
<comment type="similarity">
    <text evidence="6">Belongs to the class-II pyridine nucleotide-disulfide oxidoreductase family.</text>
</comment>
<evidence type="ECO:0000256" key="4">
    <source>
        <dbReference type="ARBA" id="ARBA00023157"/>
    </source>
</evidence>
<dbReference type="InterPro" id="IPR023753">
    <property type="entry name" value="FAD/NAD-binding_dom"/>
</dbReference>
<dbReference type="PANTHER" id="PTHR48105">
    <property type="entry name" value="THIOREDOXIN REDUCTASE 1-RELATED-RELATED"/>
    <property type="match status" value="1"/>
</dbReference>
<dbReference type="PROSITE" id="PS00573">
    <property type="entry name" value="PYRIDINE_REDOX_2"/>
    <property type="match status" value="1"/>
</dbReference>
<keyword evidence="5 6" id="KW-0676">Redox-active center</keyword>
<dbReference type="PRINTS" id="PR00368">
    <property type="entry name" value="FADPNR"/>
</dbReference>
<gene>
    <name evidence="9" type="ORF">UX44_C0012G0016</name>
</gene>
<comment type="caution">
    <text evidence="9">The sequence shown here is derived from an EMBL/GenBank/DDBJ whole genome shotgun (WGS) entry which is preliminary data.</text>
</comment>
<evidence type="ECO:0000256" key="5">
    <source>
        <dbReference type="ARBA" id="ARBA00023284"/>
    </source>
</evidence>
<sequence length="349" mass="37481">MLFWARRSRAALCTLGFEEKLRIIVLMQGELYDVLILGSGPSGLTAAIYTARAALKSLVVAGCEPGGQLMHTTDVENFPGFPNGVLGPQLIQEMRTQAEKFGVVFVNEDAAEVSGSVSQHFTVKTSEGKQFVGKCVIVATGASAKWLGLESEQRLWGKGVSGCATCDGFFFKDNVVAVVGGGDSAMEESLFLTRFASKVYVLVRTDQAGMRASKILQSRALSNPKVEFSFNTEVAEVLGSEKVSGVNIKNNKTGEERALDVEGLFVAIGHKPNTSFLKGFISVGDTGYVTIDMAHPQCKHHPNCTLTSKEGIFVAGDVYDYKYRQAVTAAGFGCMAAIDAERFLANLDS</sequence>
<reference evidence="9 10" key="1">
    <citation type="journal article" date="2015" name="Nature">
        <title>rRNA introns, odd ribosomes, and small enigmatic genomes across a large radiation of phyla.</title>
        <authorList>
            <person name="Brown C.T."/>
            <person name="Hug L.A."/>
            <person name="Thomas B.C."/>
            <person name="Sharon I."/>
            <person name="Castelle C.J."/>
            <person name="Singh A."/>
            <person name="Wilkins M.J."/>
            <person name="Williams K.H."/>
            <person name="Banfield J.F."/>
        </authorList>
    </citation>
    <scope>NUCLEOTIDE SEQUENCE [LARGE SCALE GENOMIC DNA]</scope>
</reference>
<proteinExistence type="inferred from homology"/>
<dbReference type="InterPro" id="IPR050097">
    <property type="entry name" value="Ferredoxin-NADP_redctase_2"/>
</dbReference>
<name>A0A0G1PDI7_UNCKA</name>
<dbReference type="NCBIfam" id="TIGR01292">
    <property type="entry name" value="TRX_reduct"/>
    <property type="match status" value="1"/>
</dbReference>
<keyword evidence="3 6" id="KW-0560">Oxidoreductase</keyword>
<feature type="domain" description="FAD/NAD(P)-binding" evidence="8">
    <location>
        <begin position="32"/>
        <end position="330"/>
    </location>
</feature>
<accession>A0A0G1PDI7</accession>
<organism evidence="9 10">
    <name type="scientific">candidate division WWE3 bacterium GW2011_GWA1_46_21</name>
    <dbReference type="NCBI Taxonomy" id="1619107"/>
    <lineage>
        <taxon>Bacteria</taxon>
        <taxon>Katanobacteria</taxon>
    </lineage>
</organism>
<dbReference type="InterPro" id="IPR036188">
    <property type="entry name" value="FAD/NAD-bd_sf"/>
</dbReference>
<dbReference type="EMBL" id="LCMF01000012">
    <property type="protein sequence ID" value="KKU30806.1"/>
    <property type="molecule type" value="Genomic_DNA"/>
</dbReference>
<dbReference type="Proteomes" id="UP000034732">
    <property type="component" value="Unassembled WGS sequence"/>
</dbReference>
<keyword evidence="1 6" id="KW-0285">Flavoprotein</keyword>
<dbReference type="EC" id="1.8.1.9" evidence="6"/>
<dbReference type="GO" id="GO:0004791">
    <property type="term" value="F:thioredoxin-disulfide reductase (NADPH) activity"/>
    <property type="evidence" value="ECO:0007669"/>
    <property type="project" value="UniProtKB-UniRule"/>
</dbReference>
<evidence type="ECO:0000256" key="6">
    <source>
        <dbReference type="RuleBase" id="RU003880"/>
    </source>
</evidence>
<keyword evidence="2 6" id="KW-0274">FAD</keyword>
<evidence type="ECO:0000313" key="10">
    <source>
        <dbReference type="Proteomes" id="UP000034732"/>
    </source>
</evidence>
<evidence type="ECO:0000256" key="1">
    <source>
        <dbReference type="ARBA" id="ARBA00022630"/>
    </source>
</evidence>
<dbReference type="PRINTS" id="PR00469">
    <property type="entry name" value="PNDRDTASEII"/>
</dbReference>
<evidence type="ECO:0000256" key="2">
    <source>
        <dbReference type="ARBA" id="ARBA00022827"/>
    </source>
</evidence>
<evidence type="ECO:0000313" key="9">
    <source>
        <dbReference type="EMBL" id="KKU30806.1"/>
    </source>
</evidence>